<reference evidence="2 4" key="4">
    <citation type="submission" date="2015-03" db="EMBL/GenBank/DDBJ databases">
        <authorList>
            <person name="Regsiter A."/>
            <person name="william w."/>
        </authorList>
    </citation>
    <scope>NUCLEOTIDE SEQUENCE [LARGE SCALE GENOMIC DNA]</scope>
    <source>
        <strain evidence="2 4">CB1</strain>
    </source>
</reference>
<keyword evidence="4" id="KW-1185">Reference proteome</keyword>
<sequence length="111" mass="12167">MPPGYPPIVLLDVERTGDVALSLIALRFRRLATFDVVEASVQRSLDGLVDASGHWDHEIEQELSNVCFCERMPKMLTPRNKADAEGQTALWAMKLLYRLGLEGAPVSSGAG</sequence>
<gene>
    <name evidence="1" type="ordered locus">THI_0690</name>
    <name evidence="2" type="ORF">THICB1_150105</name>
</gene>
<accession>D6CS21</accession>
<evidence type="ECO:0000313" key="4">
    <source>
        <dbReference type="Proteomes" id="UP000078599"/>
    </source>
</evidence>
<dbReference type="EMBL" id="CTRI01000007">
    <property type="protein sequence ID" value="CQR30723.1"/>
    <property type="molecule type" value="Genomic_DNA"/>
</dbReference>
<organism evidence="1 3">
    <name type="scientific">Thiomonas arsenitoxydans (strain DSM 22701 / CIP 110005 / 3As)</name>
    <dbReference type="NCBI Taxonomy" id="426114"/>
    <lineage>
        <taxon>Bacteria</taxon>
        <taxon>Pseudomonadati</taxon>
        <taxon>Pseudomonadota</taxon>
        <taxon>Betaproteobacteria</taxon>
        <taxon>Burkholderiales</taxon>
        <taxon>Thiomonas</taxon>
    </lineage>
</organism>
<proteinExistence type="predicted"/>
<dbReference type="EMBL" id="FP475956">
    <property type="protein sequence ID" value="CAZ87412.1"/>
    <property type="molecule type" value="Genomic_DNA"/>
</dbReference>
<evidence type="ECO:0000313" key="3">
    <source>
        <dbReference type="Proteomes" id="UP000002372"/>
    </source>
</evidence>
<reference evidence="1" key="3">
    <citation type="submission" date="2010-07" db="EMBL/GenBank/DDBJ databases">
        <authorList>
            <person name="Genoscope - CEA"/>
        </authorList>
    </citation>
    <scope>NUCLEOTIDE SEQUENCE</scope>
    <source>
        <strain evidence="1">3As</strain>
    </source>
</reference>
<dbReference type="KEGG" id="thi:THI_0690"/>
<dbReference type="Proteomes" id="UP000002372">
    <property type="component" value="Chromosome"/>
</dbReference>
<dbReference type="Proteomes" id="UP000078599">
    <property type="component" value="Unassembled WGS sequence"/>
</dbReference>
<evidence type="ECO:0000313" key="1">
    <source>
        <dbReference type="EMBL" id="CAZ87412.1"/>
    </source>
</evidence>
<reference evidence="3" key="2">
    <citation type="journal article" date="2010" name="PLoS Genet.">
        <title>Structure, function, and evolution of the Thiomonas spp. genome.</title>
        <authorList>
            <person name="Arsene-Ploetze F."/>
            <person name="Koechler S."/>
            <person name="Marchal M."/>
            <person name="Coppee J.Y."/>
            <person name="Chandler M."/>
            <person name="Bonnefoy V."/>
            <person name="Brochier-Armanet C."/>
            <person name="Barakat M."/>
            <person name="Barbe V."/>
            <person name="Battaglia-Brunet F."/>
            <person name="Bruneel O."/>
            <person name="Bryan C.G."/>
            <person name="Cleiss-Arnold J."/>
            <person name="Cruveiller S."/>
            <person name="Erhardt M."/>
            <person name="Heinrich-Salmeron A."/>
            <person name="Hommais F."/>
            <person name="Joulian C."/>
            <person name="Krin E."/>
            <person name="Lieutaud A."/>
            <person name="Lievremont D."/>
            <person name="Michel C."/>
            <person name="Muller D."/>
            <person name="Ortet P."/>
            <person name="Proux C."/>
            <person name="Siguier P."/>
            <person name="Roche D."/>
            <person name="Rouy Z."/>
            <person name="Salvignol G."/>
            <person name="Slyemi D."/>
            <person name="Talla E."/>
            <person name="Weiss S."/>
            <person name="Weissenbach J."/>
            <person name="Medigue C."/>
            <person name="Bertin P.N."/>
        </authorList>
    </citation>
    <scope>NUCLEOTIDE SEQUENCE [LARGE SCALE GENOMIC DNA]</scope>
    <source>
        <strain evidence="3">DSM 22701 / CIP 110005 / 3As</strain>
    </source>
</reference>
<name>D6CS21_THIA3</name>
<evidence type="ECO:0000313" key="2">
    <source>
        <dbReference type="EMBL" id="CQR30723.1"/>
    </source>
</evidence>
<dbReference type="HOGENOM" id="CLU_2157211_0_0_4"/>
<dbReference type="AlphaFoldDB" id="D6CS21"/>
<dbReference type="RefSeq" id="WP_013104777.1">
    <property type="nucleotide sequence ID" value="NZ_CTRK01000007.1"/>
</dbReference>
<protein>
    <submittedName>
        <fullName evidence="1">Uncharacterized protein</fullName>
    </submittedName>
</protein>
<reference key="1">
    <citation type="submission" date="2009-07" db="EMBL/GenBank/DDBJ databases">
        <authorList>
            <person name="Genoscope - CEA"/>
        </authorList>
    </citation>
    <scope>NUCLEOTIDE SEQUENCE</scope>
    <source>
        <strain>3As</strain>
    </source>
</reference>